<evidence type="ECO:0000313" key="3">
    <source>
        <dbReference type="Proteomes" id="UP000070168"/>
    </source>
</evidence>
<feature type="region of interest" description="Disordered" evidence="1">
    <location>
        <begin position="1"/>
        <end position="27"/>
    </location>
</feature>
<dbReference type="RefSeq" id="XP_040643671.1">
    <property type="nucleotide sequence ID" value="XM_040797298.1"/>
</dbReference>
<keyword evidence="3" id="KW-1185">Reference proteome</keyword>
<accession>A0A135L854</accession>
<sequence>MDLPASDSSCESEEYLPSEVEKQASEQLERDLQAIETYKDARGLERQMSVTLAISPSYVQDWDPPAAFRELYQNWKDAILEHFELDRLDFQPYYEDKGGCVSIIVPDPKEPHQRRRALGYIKYEKKAGRVTLANSCAQIQPEALQLGHTSKQGKSNLAGCHGEGLKLAALVMSRNGYKVKIATSNCHWRFSLQGQSGSRFCCVICPSKKADAGSQTDATDDMARLRSRIERDVTIEIGAMRDRNAQPVPLDVFMKWMETTMDIRGLSYPSHIIETEDGDLILDQRFQGKVYLKGTLLPASVSRSRTFKFGYNFAKGQFGRDRQNLLDKHQEADIVRRIWESAIRKHQSVMLPIYINLLRNFPQAADVESADQLLEESTRKLIWQHLLKLNNISRERG</sequence>
<protein>
    <submittedName>
        <fullName evidence="2">Uncharacterized protein</fullName>
    </submittedName>
</protein>
<comment type="caution">
    <text evidence="2">The sequence shown here is derived from an EMBL/GenBank/DDBJ whole genome shotgun (WGS) entry which is preliminary data.</text>
</comment>
<reference evidence="2 3" key="1">
    <citation type="journal article" date="2016" name="BMC Genomics">
        <title>Genome sequencing and secondary metabolism of the postharvest pathogen Penicillium griseofulvum.</title>
        <authorList>
            <person name="Banani H."/>
            <person name="Marcet-Houben M."/>
            <person name="Ballester A.R."/>
            <person name="Abbruscato P."/>
            <person name="Gonzalez-Candelas L."/>
            <person name="Gabaldon T."/>
            <person name="Spadaro D."/>
        </authorList>
    </citation>
    <scope>NUCLEOTIDE SEQUENCE [LARGE SCALE GENOMIC DNA]</scope>
    <source>
        <strain evidence="2 3">PG3</strain>
    </source>
</reference>
<organism evidence="2 3">
    <name type="scientific">Penicillium patulum</name>
    <name type="common">Penicillium griseofulvum</name>
    <dbReference type="NCBI Taxonomy" id="5078"/>
    <lineage>
        <taxon>Eukaryota</taxon>
        <taxon>Fungi</taxon>
        <taxon>Dikarya</taxon>
        <taxon>Ascomycota</taxon>
        <taxon>Pezizomycotina</taxon>
        <taxon>Eurotiomycetes</taxon>
        <taxon>Eurotiomycetidae</taxon>
        <taxon>Eurotiales</taxon>
        <taxon>Aspergillaceae</taxon>
        <taxon>Penicillium</taxon>
    </lineage>
</organism>
<dbReference type="EMBL" id="LHQR01000076">
    <property type="protein sequence ID" value="KXG45135.1"/>
    <property type="molecule type" value="Genomic_DNA"/>
</dbReference>
<evidence type="ECO:0000313" key="2">
    <source>
        <dbReference type="EMBL" id="KXG45135.1"/>
    </source>
</evidence>
<name>A0A135L854_PENPA</name>
<dbReference type="OMA" id="IATSNCH"/>
<dbReference type="OrthoDB" id="5376140at2759"/>
<proteinExistence type="predicted"/>
<dbReference type="GeneID" id="63712598"/>
<evidence type="ECO:0000256" key="1">
    <source>
        <dbReference type="SAM" id="MobiDB-lite"/>
    </source>
</evidence>
<gene>
    <name evidence="2" type="ORF">PGRI_095850</name>
</gene>
<dbReference type="AlphaFoldDB" id="A0A135L854"/>
<dbReference type="Proteomes" id="UP000070168">
    <property type="component" value="Unassembled WGS sequence"/>
</dbReference>